<gene>
    <name evidence="1" type="ORF">SI7747_14016962</name>
    <name evidence="2" type="ORF">SI8410_14018305</name>
</gene>
<reference evidence="1" key="1">
    <citation type="submission" date="2019-12" db="EMBL/GenBank/DDBJ databases">
        <authorList>
            <person name="Scholz U."/>
            <person name="Mascher M."/>
            <person name="Fiebig A."/>
        </authorList>
    </citation>
    <scope>NUCLEOTIDE SEQUENCE</scope>
</reference>
<sequence>MYQNIFGVREGPHFFIKHSFSGRVTILIVYVDGILVIGNDDTEKKLLSQCLSKEMLSLSQQKYVIDLLQDIGKTTCKPVNSLVNLNLKLSATTEEDIVVDKRMYQQLVDRWSTAGYCTFLEGNLIIWKSKKKNVIAQSSVEAEFRVMTQDICEILWVNIILKDLKIKIQCPMKIYCDNKSMISIT</sequence>
<dbReference type="AlphaFoldDB" id="A0A7I8JK48"/>
<dbReference type="OrthoDB" id="414945at2759"/>
<accession>A0A7I8JK48</accession>
<protein>
    <submittedName>
        <fullName evidence="1">Uncharacterized protein</fullName>
    </submittedName>
</protein>
<evidence type="ECO:0000313" key="2">
    <source>
        <dbReference type="EMBL" id="CAA7407627.1"/>
    </source>
</evidence>
<keyword evidence="3" id="KW-1185">Reference proteome</keyword>
<dbReference type="CDD" id="cd09272">
    <property type="entry name" value="RNase_HI_RT_Ty1"/>
    <property type="match status" value="1"/>
</dbReference>
<evidence type="ECO:0000313" key="3">
    <source>
        <dbReference type="Proteomes" id="UP000663760"/>
    </source>
</evidence>
<organism evidence="1">
    <name type="scientific">Spirodela intermedia</name>
    <name type="common">Intermediate duckweed</name>
    <dbReference type="NCBI Taxonomy" id="51605"/>
    <lineage>
        <taxon>Eukaryota</taxon>
        <taxon>Viridiplantae</taxon>
        <taxon>Streptophyta</taxon>
        <taxon>Embryophyta</taxon>
        <taxon>Tracheophyta</taxon>
        <taxon>Spermatophyta</taxon>
        <taxon>Magnoliopsida</taxon>
        <taxon>Liliopsida</taxon>
        <taxon>Araceae</taxon>
        <taxon>Lemnoideae</taxon>
        <taxon>Spirodela</taxon>
    </lineage>
</organism>
<name>A0A7I8JK48_SPIIN</name>
<dbReference type="SUPFAM" id="SSF56672">
    <property type="entry name" value="DNA/RNA polymerases"/>
    <property type="match status" value="1"/>
</dbReference>
<dbReference type="PANTHER" id="PTHR11439">
    <property type="entry name" value="GAG-POL-RELATED RETROTRANSPOSON"/>
    <property type="match status" value="1"/>
</dbReference>
<evidence type="ECO:0000313" key="1">
    <source>
        <dbReference type="EMBL" id="CAA2631314.1"/>
    </source>
</evidence>
<dbReference type="EMBL" id="LR743601">
    <property type="protein sequence ID" value="CAA2631314.1"/>
    <property type="molecule type" value="Genomic_DNA"/>
</dbReference>
<proteinExistence type="predicted"/>
<dbReference type="InterPro" id="IPR043502">
    <property type="entry name" value="DNA/RNA_pol_sf"/>
</dbReference>
<dbReference type="Proteomes" id="UP000663760">
    <property type="component" value="Chromosome 14"/>
</dbReference>
<dbReference type="PANTHER" id="PTHR11439:SF440">
    <property type="entry name" value="INTEGRASE CATALYTIC DOMAIN-CONTAINING PROTEIN"/>
    <property type="match status" value="1"/>
</dbReference>
<dbReference type="EMBL" id="LR746277">
    <property type="protein sequence ID" value="CAA7407627.1"/>
    <property type="molecule type" value="Genomic_DNA"/>
</dbReference>